<gene>
    <name evidence="3" type="ORF">NMOB1V02_LOCUS3818</name>
</gene>
<dbReference type="PANTHER" id="PTHR15276">
    <property type="entry name" value="H4 D10S170 PROTEIN-RELATED"/>
    <property type="match status" value="1"/>
</dbReference>
<dbReference type="Proteomes" id="UP000678499">
    <property type="component" value="Unassembled WGS sequence"/>
</dbReference>
<evidence type="ECO:0000256" key="1">
    <source>
        <dbReference type="SAM" id="Coils"/>
    </source>
</evidence>
<dbReference type="OrthoDB" id="78858at2759"/>
<feature type="region of interest" description="Disordered" evidence="2">
    <location>
        <begin position="207"/>
        <end position="239"/>
    </location>
</feature>
<feature type="region of interest" description="Disordered" evidence="2">
    <location>
        <begin position="395"/>
        <end position="418"/>
    </location>
</feature>
<dbReference type="EMBL" id="OA882574">
    <property type="protein sequence ID" value="CAD7276040.1"/>
    <property type="molecule type" value="Genomic_DNA"/>
</dbReference>
<feature type="region of interest" description="Disordered" evidence="2">
    <location>
        <begin position="320"/>
        <end position="375"/>
    </location>
</feature>
<evidence type="ECO:0000313" key="4">
    <source>
        <dbReference type="Proteomes" id="UP000678499"/>
    </source>
</evidence>
<dbReference type="EMBL" id="CAJPEX010000537">
    <property type="protein sequence ID" value="CAG0916192.1"/>
    <property type="molecule type" value="Genomic_DNA"/>
</dbReference>
<sequence>MMICDRDSASESDSSSVDGGPIMMPPSPISREQLHKRIESLQQANKVLRMELESMKHRFKQMQEENKNLRQASVTIQARAEQEEEFISNTLLKKIQALKKEKETLALNYEQEEECLTNDLSRKLNQLRQEKVNLEATLEQEQECLVNKLMRRIERLEAETNGKQLTLEQLRREKVELENTLEQEQEALVNKLWKRMGKLESEKKILKGQLEGTNTPAGGSSVTSPESPRGSSVSTPNNCENSAAVAVNSSLNSPHERPSQIMRLQNETVKLRQQLNNTQKEHTEKMQLLASEEKQIRLENINLQKKLALEQEKRLALSRQLSESESSLDMDDDRLYDGSSASGVVPSRTRTGSSPVPIAPVFHSGQNRPSSPNKGLLNGLRCQTCCQILPSRSCAPAPSPPMGQTQQNLPGLSVSVGPPGSTYGLSDTQFVKPCVRSPGNGSSQAPASTKPRVGLSTAGSPMPMKDVRSSVSPAPSPMDVSRGMDSEDDARSCDGDTDDRKLN</sequence>
<proteinExistence type="predicted"/>
<evidence type="ECO:0008006" key="5">
    <source>
        <dbReference type="Google" id="ProtNLM"/>
    </source>
</evidence>
<feature type="compositionally biased region" description="Polar residues" evidence="2">
    <location>
        <begin position="211"/>
        <end position="239"/>
    </location>
</feature>
<dbReference type="InterPro" id="IPR019152">
    <property type="entry name" value="DUF2046"/>
</dbReference>
<feature type="coiled-coil region" evidence="1">
    <location>
        <begin position="261"/>
        <end position="295"/>
    </location>
</feature>
<organism evidence="3">
    <name type="scientific">Notodromas monacha</name>
    <dbReference type="NCBI Taxonomy" id="399045"/>
    <lineage>
        <taxon>Eukaryota</taxon>
        <taxon>Metazoa</taxon>
        <taxon>Ecdysozoa</taxon>
        <taxon>Arthropoda</taxon>
        <taxon>Crustacea</taxon>
        <taxon>Oligostraca</taxon>
        <taxon>Ostracoda</taxon>
        <taxon>Podocopa</taxon>
        <taxon>Podocopida</taxon>
        <taxon>Cypridocopina</taxon>
        <taxon>Cypridoidea</taxon>
        <taxon>Cyprididae</taxon>
        <taxon>Notodromas</taxon>
    </lineage>
</organism>
<feature type="region of interest" description="Disordered" evidence="2">
    <location>
        <begin position="431"/>
        <end position="503"/>
    </location>
</feature>
<name>A0A7R9BIL0_9CRUS</name>
<evidence type="ECO:0000256" key="2">
    <source>
        <dbReference type="SAM" id="MobiDB-lite"/>
    </source>
</evidence>
<evidence type="ECO:0000313" key="3">
    <source>
        <dbReference type="EMBL" id="CAD7276040.1"/>
    </source>
</evidence>
<dbReference type="AlphaFoldDB" id="A0A7R9BIL0"/>
<reference evidence="3" key="1">
    <citation type="submission" date="2020-11" db="EMBL/GenBank/DDBJ databases">
        <authorList>
            <person name="Tran Van P."/>
        </authorList>
    </citation>
    <scope>NUCLEOTIDE SEQUENCE</scope>
</reference>
<feature type="compositionally biased region" description="Basic and acidic residues" evidence="2">
    <location>
        <begin position="482"/>
        <end position="503"/>
    </location>
</feature>
<feature type="coiled-coil region" evidence="1">
    <location>
        <begin position="31"/>
        <end position="187"/>
    </location>
</feature>
<feature type="region of interest" description="Disordered" evidence="2">
    <location>
        <begin position="1"/>
        <end position="24"/>
    </location>
</feature>
<dbReference type="PANTHER" id="PTHR15276:SF0">
    <property type="entry name" value="COILED-COIL DOMAIN-CONTAINING PROTEIN 6"/>
    <property type="match status" value="1"/>
</dbReference>
<feature type="compositionally biased region" description="Polar residues" evidence="2">
    <location>
        <begin position="364"/>
        <end position="373"/>
    </location>
</feature>
<protein>
    <recommendedName>
        <fullName evidence="5">Coiled-coil domain-containing protein 6</fullName>
    </recommendedName>
</protein>
<keyword evidence="4" id="KW-1185">Reference proteome</keyword>
<accession>A0A7R9BIL0</accession>
<dbReference type="Pfam" id="PF09755">
    <property type="entry name" value="DUF2046"/>
    <property type="match status" value="1"/>
</dbReference>
<keyword evidence="1" id="KW-0175">Coiled coil</keyword>